<accession>K3V681</accession>
<dbReference type="Gene3D" id="3.40.1090.10">
    <property type="entry name" value="Cytosolic phospholipase A2 catalytic domain"/>
    <property type="match status" value="1"/>
</dbReference>
<evidence type="ECO:0000256" key="3">
    <source>
        <dbReference type="ARBA" id="ARBA00023098"/>
    </source>
</evidence>
<dbReference type="Proteomes" id="UP000007978">
    <property type="component" value="Chromosome 3"/>
</dbReference>
<evidence type="ECO:0000313" key="7">
    <source>
        <dbReference type="Proteomes" id="UP000007978"/>
    </source>
</evidence>
<evidence type="ECO:0000313" key="6">
    <source>
        <dbReference type="EMBL" id="EKJ68584.1"/>
    </source>
</evidence>
<dbReference type="EMBL" id="AFNW01000417">
    <property type="protein sequence ID" value="EKJ68584.1"/>
    <property type="molecule type" value="Genomic_DNA"/>
</dbReference>
<dbReference type="AlphaFoldDB" id="K3V681"/>
<dbReference type="PANTHER" id="PTHR24185:SF1">
    <property type="entry name" value="CALCIUM-INDEPENDENT PHOSPHOLIPASE A2-GAMMA"/>
    <property type="match status" value="1"/>
</dbReference>
<keyword evidence="1" id="KW-0378">Hydrolase</keyword>
<evidence type="ECO:0000259" key="5">
    <source>
        <dbReference type="PROSITE" id="PS51635"/>
    </source>
</evidence>
<dbReference type="OrthoDB" id="1658288at2759"/>
<gene>
    <name evidence="6" type="ORF">FPSE_11242</name>
</gene>
<name>K3V681_FUSPC</name>
<keyword evidence="2" id="KW-0442">Lipid degradation</keyword>
<organism evidence="6 7">
    <name type="scientific">Fusarium pseudograminearum (strain CS3096)</name>
    <name type="common">Wheat and barley crown-rot fungus</name>
    <dbReference type="NCBI Taxonomy" id="1028729"/>
    <lineage>
        <taxon>Eukaryota</taxon>
        <taxon>Fungi</taxon>
        <taxon>Dikarya</taxon>
        <taxon>Ascomycota</taxon>
        <taxon>Pezizomycotina</taxon>
        <taxon>Sordariomycetes</taxon>
        <taxon>Hypocreomycetidae</taxon>
        <taxon>Hypocreales</taxon>
        <taxon>Nectriaceae</taxon>
        <taxon>Fusarium</taxon>
    </lineage>
</organism>
<dbReference type="GO" id="GO:0047499">
    <property type="term" value="F:calcium-independent phospholipase A2 activity"/>
    <property type="evidence" value="ECO:0007669"/>
    <property type="project" value="TreeGrafter"/>
</dbReference>
<reference evidence="6 7" key="1">
    <citation type="journal article" date="2012" name="PLoS Pathog.">
        <title>Comparative pathogenomics reveals horizontally acquired novel virulence genes in fungi infecting cereal hosts.</title>
        <authorList>
            <person name="Gardiner D.M."/>
            <person name="McDonald M.C."/>
            <person name="Covarelli L."/>
            <person name="Solomon P.S."/>
            <person name="Rusu A.G."/>
            <person name="Marshall M."/>
            <person name="Kazan K."/>
            <person name="Chakraborty S."/>
            <person name="McDonald B.A."/>
            <person name="Manners J.M."/>
        </authorList>
    </citation>
    <scope>NUCLEOTIDE SEQUENCE [LARGE SCALE GENOMIC DNA]</scope>
    <source>
        <strain evidence="6 7">CS3096</strain>
    </source>
</reference>
<dbReference type="Pfam" id="PF01734">
    <property type="entry name" value="Patatin"/>
    <property type="match status" value="1"/>
</dbReference>
<keyword evidence="3" id="KW-0443">Lipid metabolism</keyword>
<keyword evidence="7" id="KW-1185">Reference proteome</keyword>
<comment type="caution">
    <text evidence="4">Lacks conserved residue(s) required for the propagation of feature annotation.</text>
</comment>
<evidence type="ECO:0000256" key="2">
    <source>
        <dbReference type="ARBA" id="ARBA00022963"/>
    </source>
</evidence>
<dbReference type="InterPro" id="IPR016035">
    <property type="entry name" value="Acyl_Trfase/lysoPLipase"/>
</dbReference>
<feature type="short sequence motif" description="GXSXG" evidence="4">
    <location>
        <begin position="212"/>
        <end position="216"/>
    </location>
</feature>
<dbReference type="InterPro" id="IPR002641">
    <property type="entry name" value="PNPLA_dom"/>
</dbReference>
<proteinExistence type="predicted"/>
<dbReference type="eggNOG" id="KOG4231">
    <property type="taxonomic scope" value="Eukaryota"/>
</dbReference>
<feature type="short sequence motif" description="GXGXXG" evidence="4">
    <location>
        <begin position="178"/>
        <end position="183"/>
    </location>
</feature>
<dbReference type="PANTHER" id="PTHR24185">
    <property type="entry name" value="CALCIUM-INDEPENDENT PHOSPHOLIPASE A2-GAMMA"/>
    <property type="match status" value="1"/>
</dbReference>
<evidence type="ECO:0000256" key="4">
    <source>
        <dbReference type="PROSITE-ProRule" id="PRU01161"/>
    </source>
</evidence>
<dbReference type="GO" id="GO:0016042">
    <property type="term" value="P:lipid catabolic process"/>
    <property type="evidence" value="ECO:0007669"/>
    <property type="project" value="UniProtKB-KW"/>
</dbReference>
<comment type="caution">
    <text evidence="6">The sequence shown here is derived from an EMBL/GenBank/DDBJ whole genome shotgun (WGS) entry which is preliminary data.</text>
</comment>
<dbReference type="GO" id="GO:0046486">
    <property type="term" value="P:glycerolipid metabolic process"/>
    <property type="evidence" value="ECO:0007669"/>
    <property type="project" value="UniProtKB-ARBA"/>
</dbReference>
<evidence type="ECO:0000256" key="1">
    <source>
        <dbReference type="ARBA" id="ARBA00022801"/>
    </source>
</evidence>
<protein>
    <recommendedName>
        <fullName evidence="5">PNPLA domain-containing protein</fullName>
    </recommendedName>
</protein>
<dbReference type="GO" id="GO:0019369">
    <property type="term" value="P:arachidonate metabolic process"/>
    <property type="evidence" value="ECO:0007669"/>
    <property type="project" value="TreeGrafter"/>
</dbReference>
<feature type="domain" description="PNPLA" evidence="5">
    <location>
        <begin position="174"/>
        <end position="325"/>
    </location>
</feature>
<sequence length="325" mass="36812">MLGTDDKFESSLDAKTIQRLHSIQLVTESHDQGWYSDRALGSWTWFEVAIFENEAAIEPRKKDDILLSWTSHRSEMAPESDSDMDPEIELFSPQLGSLFSQDHDIFRLLEHLVERESVNFGSIAAKVITTQEAFNEINKAIFPELDNLPSVPGSVFKAEMMSTDIASDRPLRVLCLDGGGVRGLASLKILKRVMELSYPDKKPCEVFDMIAGTSTGGFIAIMLGRLEMNVDDCIASYIRFMSEVFPQRGGVLKKLPFGLGKLGDWWESTIDVKNNITKDEKWDSGVLERVIKQLVKEKLQRDPETVLLQEEQEPEPPCKIIDWQQ</sequence>
<dbReference type="GeneID" id="20369859"/>
<dbReference type="KEGG" id="fpu:FPSE_11242"/>
<dbReference type="HOGENOM" id="CLU_855408_0_0_1"/>
<dbReference type="GO" id="GO:0016020">
    <property type="term" value="C:membrane"/>
    <property type="evidence" value="ECO:0007669"/>
    <property type="project" value="TreeGrafter"/>
</dbReference>
<dbReference type="PROSITE" id="PS51635">
    <property type="entry name" value="PNPLA"/>
    <property type="match status" value="1"/>
</dbReference>
<dbReference type="SUPFAM" id="SSF52151">
    <property type="entry name" value="FabD/lysophospholipase-like"/>
    <property type="match status" value="1"/>
</dbReference>
<dbReference type="RefSeq" id="XP_009262634.1">
    <property type="nucleotide sequence ID" value="XM_009264359.1"/>
</dbReference>